<comment type="caution">
    <text evidence="2">The sequence shown here is derived from an EMBL/GenBank/DDBJ whole genome shotgun (WGS) entry which is preliminary data.</text>
</comment>
<dbReference type="RefSeq" id="WP_054536362.1">
    <property type="nucleotide sequence ID" value="NZ_LGKP01000034.1"/>
</dbReference>
<evidence type="ECO:0000313" key="2">
    <source>
        <dbReference type="EMBL" id="KPL81698.1"/>
    </source>
</evidence>
<evidence type="ECO:0000313" key="3">
    <source>
        <dbReference type="Proteomes" id="UP000050277"/>
    </source>
</evidence>
<reference evidence="2 3" key="1">
    <citation type="submission" date="2015-07" db="EMBL/GenBank/DDBJ databases">
        <title>Whole genome sequence of Herpetosiphon geysericola DSM 7119.</title>
        <authorList>
            <person name="Hemp J."/>
            <person name="Ward L.M."/>
            <person name="Pace L.A."/>
            <person name="Fischer W.W."/>
        </authorList>
    </citation>
    <scope>NUCLEOTIDE SEQUENCE [LARGE SCALE GENOMIC DNA]</scope>
    <source>
        <strain evidence="2 3">DSM 7119</strain>
    </source>
</reference>
<proteinExistence type="predicted"/>
<gene>
    <name evidence="2" type="ORF">SE18_20660</name>
</gene>
<dbReference type="STRING" id="70996.SE18_20660"/>
<dbReference type="Proteomes" id="UP000050277">
    <property type="component" value="Unassembled WGS sequence"/>
</dbReference>
<sequence>MQHFYNSELGQILALDPNQTYASIPVVCAMLEIPHAPQLKRIKAHATLATGLRPLSVPNLDGEDERQPCLRIDLIPLWVAGLDPKSVSAEAAPVVQALSNEMASVLWQSFRPQGFETNDQLLPNRWEQSQAEVAYRGALAVANLTREQMLLERQLSADVEAREMGGMSAEIEANAVLLARTVRRVAQVVGERSRRNEYPAIFDGLYRQWGITTYRRMPQARLSEALAWLERWYGDALGEPEPMPDI</sequence>
<organism evidence="2 3">
    <name type="scientific">Herpetosiphon geysericola</name>
    <dbReference type="NCBI Taxonomy" id="70996"/>
    <lineage>
        <taxon>Bacteria</taxon>
        <taxon>Bacillati</taxon>
        <taxon>Chloroflexota</taxon>
        <taxon>Chloroflexia</taxon>
        <taxon>Herpetosiphonales</taxon>
        <taxon>Herpetosiphonaceae</taxon>
        <taxon>Herpetosiphon</taxon>
    </lineage>
</organism>
<name>A0A0N8GPS3_9CHLR</name>
<evidence type="ECO:0000259" key="1">
    <source>
        <dbReference type="Pfam" id="PF10547"/>
    </source>
</evidence>
<dbReference type="AlphaFoldDB" id="A0A0N8GPS3"/>
<dbReference type="OrthoDB" id="148931at2"/>
<dbReference type="InterPro" id="IPR018875">
    <property type="entry name" value="Antirepressor_Ant_N"/>
</dbReference>
<keyword evidence="3" id="KW-1185">Reference proteome</keyword>
<accession>A0A0N8GPS3</accession>
<dbReference type="Pfam" id="PF10547">
    <property type="entry name" value="P22_AR_N"/>
    <property type="match status" value="1"/>
</dbReference>
<feature type="domain" description="Antirepressor protein ant N-terminal" evidence="1">
    <location>
        <begin position="15"/>
        <end position="113"/>
    </location>
</feature>
<dbReference type="EMBL" id="LGKP01000034">
    <property type="protein sequence ID" value="KPL81698.1"/>
    <property type="molecule type" value="Genomic_DNA"/>
</dbReference>
<protein>
    <recommendedName>
        <fullName evidence="1">Antirepressor protein ant N-terminal domain-containing protein</fullName>
    </recommendedName>
</protein>